<evidence type="ECO:0000313" key="2">
    <source>
        <dbReference type="EMBL" id="SZF04805.1"/>
    </source>
</evidence>
<dbReference type="VEuPathDB" id="FungiDB:BLGHR1_15604"/>
<dbReference type="EMBL" id="UNSH01000067">
    <property type="protein sequence ID" value="SZF04805.1"/>
    <property type="molecule type" value="Genomic_DNA"/>
</dbReference>
<gene>
    <name evidence="2" type="ORF">BLGHR1_15604</name>
</gene>
<evidence type="ECO:0000313" key="3">
    <source>
        <dbReference type="Proteomes" id="UP000275772"/>
    </source>
</evidence>
<name>A0A383UZ03_BLUHO</name>
<protein>
    <submittedName>
        <fullName evidence="2">Uncharacterized protein</fullName>
    </submittedName>
</protein>
<proteinExistence type="predicted"/>
<accession>A0A383UZ03</accession>
<sequence>MQLSSSIILLSLLLPSFSQAMLHAGQSGYYCGKSVLFSSSNIESKKRALNQVSMSSPKNSCNRGSCVVKVTGSTPKVTPVDRQMSEVLGPGTTYLKPIRAIGGTESVDMVYYLAIRCALDICHKHQIIQKPTNGSKAKLCNPLMETQRSFRNVVRAID</sequence>
<dbReference type="AlphaFoldDB" id="A0A383UZ03"/>
<keyword evidence="1" id="KW-0732">Signal</keyword>
<feature type="chain" id="PRO_5016912974" evidence="1">
    <location>
        <begin position="21"/>
        <end position="158"/>
    </location>
</feature>
<feature type="signal peptide" evidence="1">
    <location>
        <begin position="1"/>
        <end position="20"/>
    </location>
</feature>
<organism evidence="2 3">
    <name type="scientific">Blumeria hordei</name>
    <name type="common">Barley powdery mildew</name>
    <name type="synonym">Blumeria graminis f. sp. hordei</name>
    <dbReference type="NCBI Taxonomy" id="2867405"/>
    <lineage>
        <taxon>Eukaryota</taxon>
        <taxon>Fungi</taxon>
        <taxon>Dikarya</taxon>
        <taxon>Ascomycota</taxon>
        <taxon>Pezizomycotina</taxon>
        <taxon>Leotiomycetes</taxon>
        <taxon>Erysiphales</taxon>
        <taxon>Erysiphaceae</taxon>
        <taxon>Blumeria</taxon>
    </lineage>
</organism>
<dbReference type="Proteomes" id="UP000275772">
    <property type="component" value="Unassembled WGS sequence"/>
</dbReference>
<reference evidence="2 3" key="1">
    <citation type="submission" date="2017-11" db="EMBL/GenBank/DDBJ databases">
        <authorList>
            <person name="Kracher B."/>
        </authorList>
    </citation>
    <scope>NUCLEOTIDE SEQUENCE [LARGE SCALE GENOMIC DNA]</scope>
    <source>
        <strain evidence="2 3">RACE1</strain>
    </source>
</reference>
<evidence type="ECO:0000256" key="1">
    <source>
        <dbReference type="SAM" id="SignalP"/>
    </source>
</evidence>